<dbReference type="GO" id="GO:0006310">
    <property type="term" value="P:DNA recombination"/>
    <property type="evidence" value="ECO:0007669"/>
    <property type="project" value="UniProtKB-KW"/>
</dbReference>
<dbReference type="Proteomes" id="UP000236740">
    <property type="component" value="Unassembled WGS sequence"/>
</dbReference>
<dbReference type="Pfam" id="PF02899">
    <property type="entry name" value="Phage_int_SAM_1"/>
    <property type="match status" value="1"/>
</dbReference>
<evidence type="ECO:0000259" key="6">
    <source>
        <dbReference type="PROSITE" id="PS51900"/>
    </source>
</evidence>
<protein>
    <submittedName>
        <fullName evidence="7">Site-specific integrase</fullName>
    </submittedName>
    <submittedName>
        <fullName evidence="8">Site-specific recombinase XerD</fullName>
    </submittedName>
</protein>
<gene>
    <name evidence="7" type="ORF">DV707_13050</name>
    <name evidence="8" type="ORF">SAMN04488133_3098</name>
</gene>
<evidence type="ECO:0000256" key="3">
    <source>
        <dbReference type="ARBA" id="ARBA00023172"/>
    </source>
</evidence>
<dbReference type="InterPro" id="IPR011010">
    <property type="entry name" value="DNA_brk_join_enz"/>
</dbReference>
<evidence type="ECO:0000313" key="10">
    <source>
        <dbReference type="Proteomes" id="UP000296733"/>
    </source>
</evidence>
<dbReference type="Gene3D" id="1.10.443.10">
    <property type="entry name" value="Intergrase catalytic core"/>
    <property type="match status" value="1"/>
</dbReference>
<dbReference type="GO" id="GO:0003677">
    <property type="term" value="F:DNA binding"/>
    <property type="evidence" value="ECO:0007669"/>
    <property type="project" value="UniProtKB-UniRule"/>
</dbReference>
<dbReference type="OrthoDB" id="198497at2157"/>
<dbReference type="SUPFAM" id="SSF56349">
    <property type="entry name" value="DNA breaking-rejoining enzymes"/>
    <property type="match status" value="1"/>
</dbReference>
<dbReference type="Pfam" id="PF00589">
    <property type="entry name" value="Phage_integrase"/>
    <property type="match status" value="1"/>
</dbReference>
<dbReference type="EMBL" id="CP031311">
    <property type="protein sequence ID" value="QCC48511.1"/>
    <property type="molecule type" value="Genomic_DNA"/>
</dbReference>
<dbReference type="KEGG" id="hlm:DV707_13050"/>
<organism evidence="8 9">
    <name type="scientific">Halobellus limi</name>
    <dbReference type="NCBI Taxonomy" id="699433"/>
    <lineage>
        <taxon>Archaea</taxon>
        <taxon>Methanobacteriati</taxon>
        <taxon>Methanobacteriota</taxon>
        <taxon>Stenosarchaea group</taxon>
        <taxon>Halobacteria</taxon>
        <taxon>Halobacteriales</taxon>
        <taxon>Haloferacaceae</taxon>
        <taxon>Halobellus</taxon>
    </lineage>
</organism>
<dbReference type="PANTHER" id="PTHR30349:SF41">
    <property type="entry name" value="INTEGRASE_RECOMBINASE PROTEIN MJ0367-RELATED"/>
    <property type="match status" value="1"/>
</dbReference>
<dbReference type="Proteomes" id="UP000296733">
    <property type="component" value="Chromosome"/>
</dbReference>
<dbReference type="PROSITE" id="PS51900">
    <property type="entry name" value="CB"/>
    <property type="match status" value="1"/>
</dbReference>
<keyword evidence="9" id="KW-1185">Reference proteome</keyword>
<evidence type="ECO:0000256" key="4">
    <source>
        <dbReference type="PROSITE-ProRule" id="PRU01248"/>
    </source>
</evidence>
<evidence type="ECO:0000313" key="9">
    <source>
        <dbReference type="Proteomes" id="UP000236740"/>
    </source>
</evidence>
<proteinExistence type="predicted"/>
<dbReference type="CDD" id="cd00397">
    <property type="entry name" value="DNA_BRE_C"/>
    <property type="match status" value="1"/>
</dbReference>
<reference evidence="8 9" key="1">
    <citation type="submission" date="2016-10" db="EMBL/GenBank/DDBJ databases">
        <authorList>
            <person name="de Groot N.N."/>
        </authorList>
    </citation>
    <scope>NUCLEOTIDE SEQUENCE [LARGE SCALE GENOMIC DNA]</scope>
    <source>
        <strain evidence="8 9">CGMCC 1.10331</strain>
    </source>
</reference>
<evidence type="ECO:0000313" key="7">
    <source>
        <dbReference type="EMBL" id="QCC48511.1"/>
    </source>
</evidence>
<dbReference type="InterPro" id="IPR002104">
    <property type="entry name" value="Integrase_catalytic"/>
</dbReference>
<dbReference type="InterPro" id="IPR004107">
    <property type="entry name" value="Integrase_SAM-like_N"/>
</dbReference>
<keyword evidence="1" id="KW-0229">DNA integration</keyword>
<keyword evidence="3" id="KW-0233">DNA recombination</keyword>
<dbReference type="AlphaFoldDB" id="A0A1H6C133"/>
<sequence>MKTEHDELDPLEPDRAQELYLKQKEMDASKKTVQSHKYRLNAFVRWCDENDIDNLNDLTGRDLQEYRLWRQDDADLKKITLTQQMSTIRVFIKWCGSMEAVPADLYEKVMIPRVTPEEERSEEMLEAETAEAIREHLMRYHYASFEQTIFVLLWETGMRLGGAHSLDIEDIDLENRRLALVHRPEQGTELKNGGAGERPIAITEGLAEILQEFIENTRKRITDEYGRDPLFTSSRGRRSRSSLRRAVYRVTAPCFRNEPCPGCTGKDDKKCPEAVSPHPIRRGSITHFLTKDIPTEIVSDRMNVSRDVLDKHYDRRSEEVKLEQRRGYLDNI</sequence>
<reference evidence="7 10" key="2">
    <citation type="journal article" date="2019" name="Nat. Commun.">
        <title>A new type of DNA phosphorothioation-based antiviral system in archaea.</title>
        <authorList>
            <person name="Xiong L."/>
            <person name="Liu S."/>
            <person name="Chen S."/>
            <person name="Xiao Y."/>
            <person name="Zhu B."/>
            <person name="Gao Y."/>
            <person name="Zhang Y."/>
            <person name="Chen B."/>
            <person name="Luo J."/>
            <person name="Deng Z."/>
            <person name="Chen X."/>
            <person name="Wang L."/>
            <person name="Chen S."/>
        </authorList>
    </citation>
    <scope>NUCLEOTIDE SEQUENCE [LARGE SCALE GENOMIC DNA]</scope>
    <source>
        <strain evidence="7 10">CGMCC 1.10331</strain>
    </source>
</reference>
<dbReference type="PANTHER" id="PTHR30349">
    <property type="entry name" value="PHAGE INTEGRASE-RELATED"/>
    <property type="match status" value="1"/>
</dbReference>
<dbReference type="GeneID" id="39859037"/>
<evidence type="ECO:0000313" key="8">
    <source>
        <dbReference type="EMBL" id="SEG66365.1"/>
    </source>
</evidence>
<dbReference type="InterPro" id="IPR013762">
    <property type="entry name" value="Integrase-like_cat_sf"/>
</dbReference>
<dbReference type="InterPro" id="IPR010998">
    <property type="entry name" value="Integrase_recombinase_N"/>
</dbReference>
<feature type="domain" description="Core-binding (CB)" evidence="6">
    <location>
        <begin position="11"/>
        <end position="96"/>
    </location>
</feature>
<feature type="domain" description="Tyr recombinase" evidence="5">
    <location>
        <begin position="110"/>
        <end position="326"/>
    </location>
</feature>
<dbReference type="InterPro" id="IPR050090">
    <property type="entry name" value="Tyrosine_recombinase_XerCD"/>
</dbReference>
<name>A0A1H6C133_9EURY</name>
<dbReference type="EMBL" id="FNVN01000006">
    <property type="protein sequence ID" value="SEG66365.1"/>
    <property type="molecule type" value="Genomic_DNA"/>
</dbReference>
<evidence type="ECO:0000256" key="1">
    <source>
        <dbReference type="ARBA" id="ARBA00022908"/>
    </source>
</evidence>
<keyword evidence="2 4" id="KW-0238">DNA-binding</keyword>
<dbReference type="InterPro" id="IPR044068">
    <property type="entry name" value="CB"/>
</dbReference>
<dbReference type="RefSeq" id="WP_103992748.1">
    <property type="nucleotide sequence ID" value="NZ_CP031311.1"/>
</dbReference>
<evidence type="ECO:0000259" key="5">
    <source>
        <dbReference type="PROSITE" id="PS51898"/>
    </source>
</evidence>
<dbReference type="PROSITE" id="PS51898">
    <property type="entry name" value="TYR_RECOMBINASE"/>
    <property type="match status" value="1"/>
</dbReference>
<accession>A0A1H6C133</accession>
<evidence type="ECO:0000256" key="2">
    <source>
        <dbReference type="ARBA" id="ARBA00023125"/>
    </source>
</evidence>
<dbReference type="GO" id="GO:0015074">
    <property type="term" value="P:DNA integration"/>
    <property type="evidence" value="ECO:0007669"/>
    <property type="project" value="UniProtKB-KW"/>
</dbReference>
<dbReference type="Gene3D" id="1.10.150.130">
    <property type="match status" value="1"/>
</dbReference>